<dbReference type="AlphaFoldDB" id="A0A0A9D2B8"/>
<name>A0A0A9D2B8_ARUDO</name>
<protein>
    <submittedName>
        <fullName evidence="2">Uncharacterized protein</fullName>
    </submittedName>
</protein>
<proteinExistence type="predicted"/>
<evidence type="ECO:0000313" key="2">
    <source>
        <dbReference type="EMBL" id="JAD80833.1"/>
    </source>
</evidence>
<feature type="region of interest" description="Disordered" evidence="1">
    <location>
        <begin position="80"/>
        <end position="107"/>
    </location>
</feature>
<accession>A0A0A9D2B8</accession>
<sequence length="107" mass="11087">MGDGASASEIRCPAPPAGENGGGMSTCCTPNCCGAPTPPPPPPPPCCCCMLTPPAPTHAYSCTSPGRCYHWGMEVMRRSVHEAGGGEKDARQGQLERGEGRTEREGE</sequence>
<dbReference type="EMBL" id="GBRH01217062">
    <property type="protein sequence ID" value="JAD80833.1"/>
    <property type="molecule type" value="Transcribed_RNA"/>
</dbReference>
<organism evidence="2">
    <name type="scientific">Arundo donax</name>
    <name type="common">Giant reed</name>
    <name type="synonym">Donax arundinaceus</name>
    <dbReference type="NCBI Taxonomy" id="35708"/>
    <lineage>
        <taxon>Eukaryota</taxon>
        <taxon>Viridiplantae</taxon>
        <taxon>Streptophyta</taxon>
        <taxon>Embryophyta</taxon>
        <taxon>Tracheophyta</taxon>
        <taxon>Spermatophyta</taxon>
        <taxon>Magnoliopsida</taxon>
        <taxon>Liliopsida</taxon>
        <taxon>Poales</taxon>
        <taxon>Poaceae</taxon>
        <taxon>PACMAD clade</taxon>
        <taxon>Arundinoideae</taxon>
        <taxon>Arundineae</taxon>
        <taxon>Arundo</taxon>
    </lineage>
</organism>
<evidence type="ECO:0000256" key="1">
    <source>
        <dbReference type="SAM" id="MobiDB-lite"/>
    </source>
</evidence>
<reference evidence="2" key="1">
    <citation type="submission" date="2014-09" db="EMBL/GenBank/DDBJ databases">
        <authorList>
            <person name="Magalhaes I.L.F."/>
            <person name="Oliveira U."/>
            <person name="Santos F.R."/>
            <person name="Vidigal T.H.D.A."/>
            <person name="Brescovit A.D."/>
            <person name="Santos A.J."/>
        </authorList>
    </citation>
    <scope>NUCLEOTIDE SEQUENCE</scope>
    <source>
        <tissue evidence="2">Shoot tissue taken approximately 20 cm above the soil surface</tissue>
    </source>
</reference>
<reference evidence="2" key="2">
    <citation type="journal article" date="2015" name="Data Brief">
        <title>Shoot transcriptome of the giant reed, Arundo donax.</title>
        <authorList>
            <person name="Barrero R.A."/>
            <person name="Guerrero F.D."/>
            <person name="Moolhuijzen P."/>
            <person name="Goolsby J.A."/>
            <person name="Tidwell J."/>
            <person name="Bellgard S.E."/>
            <person name="Bellgard M.I."/>
        </authorList>
    </citation>
    <scope>NUCLEOTIDE SEQUENCE</scope>
    <source>
        <tissue evidence="2">Shoot tissue taken approximately 20 cm above the soil surface</tissue>
    </source>
</reference>
<feature type="region of interest" description="Disordered" evidence="1">
    <location>
        <begin position="1"/>
        <end position="22"/>
    </location>
</feature>